<organism evidence="1 2">
    <name type="scientific">Gynuella sunshinyii YC6258</name>
    <dbReference type="NCBI Taxonomy" id="1445510"/>
    <lineage>
        <taxon>Bacteria</taxon>
        <taxon>Pseudomonadati</taxon>
        <taxon>Pseudomonadota</taxon>
        <taxon>Gammaproteobacteria</taxon>
        <taxon>Oceanospirillales</taxon>
        <taxon>Saccharospirillaceae</taxon>
        <taxon>Gynuella</taxon>
    </lineage>
</organism>
<evidence type="ECO:0000313" key="2">
    <source>
        <dbReference type="Proteomes" id="UP000032266"/>
    </source>
</evidence>
<dbReference type="Proteomes" id="UP000032266">
    <property type="component" value="Chromosome"/>
</dbReference>
<name>A0A0C5VNU4_9GAMM</name>
<sequence length="38" mass="4725">MRIEHFCQAFESIFLMPTLKAQFDYFVMFSRYELHYIA</sequence>
<dbReference type="AlphaFoldDB" id="A0A0C5VNU4"/>
<reference evidence="1 2" key="1">
    <citation type="submission" date="2014-01" db="EMBL/GenBank/DDBJ databases">
        <title>Full genme sequencing of cellulolytic bacterium Gynuella sunshinyii YC6258T gen. nov., sp. nov.</title>
        <authorList>
            <person name="Khan H."/>
            <person name="Chung E.J."/>
            <person name="Chung Y.R."/>
        </authorList>
    </citation>
    <scope>NUCLEOTIDE SEQUENCE [LARGE SCALE GENOMIC DNA]</scope>
    <source>
        <strain evidence="1 2">YC6258</strain>
    </source>
</reference>
<accession>A0A0C5VNU4</accession>
<gene>
    <name evidence="1" type="ORF">YC6258_03040</name>
</gene>
<proteinExistence type="predicted"/>
<keyword evidence="2" id="KW-1185">Reference proteome</keyword>
<dbReference type="EMBL" id="CP007142">
    <property type="protein sequence ID" value="AJQ95078.1"/>
    <property type="molecule type" value="Genomic_DNA"/>
</dbReference>
<dbReference type="HOGENOM" id="CLU_3328486_0_0_6"/>
<protein>
    <submittedName>
        <fullName evidence="1">Uncharacterized protein</fullName>
    </submittedName>
</protein>
<dbReference type="KEGG" id="gsn:YC6258_03040"/>
<evidence type="ECO:0000313" key="1">
    <source>
        <dbReference type="EMBL" id="AJQ95078.1"/>
    </source>
</evidence>